<evidence type="ECO:0000256" key="3">
    <source>
        <dbReference type="ARBA" id="ARBA00022475"/>
    </source>
</evidence>
<dbReference type="GO" id="GO:0005886">
    <property type="term" value="C:plasma membrane"/>
    <property type="evidence" value="ECO:0007669"/>
    <property type="project" value="UniProtKB-SubCell"/>
</dbReference>
<dbReference type="PROSITE" id="PS50928">
    <property type="entry name" value="ABC_TM1"/>
    <property type="match status" value="1"/>
</dbReference>
<keyword evidence="6 7" id="KW-0472">Membrane</keyword>
<dbReference type="SUPFAM" id="SSF161098">
    <property type="entry name" value="MetI-like"/>
    <property type="match status" value="1"/>
</dbReference>
<gene>
    <name evidence="9" type="ORF">SAMN05444370_12526</name>
</gene>
<feature type="domain" description="ABC transmembrane type-1" evidence="8">
    <location>
        <begin position="32"/>
        <end position="212"/>
    </location>
</feature>
<evidence type="ECO:0000256" key="4">
    <source>
        <dbReference type="ARBA" id="ARBA00022692"/>
    </source>
</evidence>
<dbReference type="PANTHER" id="PTHR30151">
    <property type="entry name" value="ALKANE SULFONATE ABC TRANSPORTER-RELATED, MEMBRANE SUBUNIT"/>
    <property type="match status" value="1"/>
</dbReference>
<dbReference type="AlphaFoldDB" id="A0A1H4FQ25"/>
<dbReference type="InterPro" id="IPR000515">
    <property type="entry name" value="MetI-like"/>
</dbReference>
<dbReference type="PANTHER" id="PTHR30151:SF20">
    <property type="entry name" value="ABC TRANSPORTER PERMEASE PROTEIN HI_0355-RELATED"/>
    <property type="match status" value="1"/>
</dbReference>
<name>A0A1H4FQ25_9RHOB</name>
<dbReference type="Proteomes" id="UP000198703">
    <property type="component" value="Unassembled WGS sequence"/>
</dbReference>
<comment type="similarity">
    <text evidence="7">Belongs to the binding-protein-dependent transport system permease family.</text>
</comment>
<sequence length="227" mass="24293">MWFFAIPGYLFPAPSVIWAEMVENAGMIWGHTLATTRTVALGFIASIVISLPLAVAITSSPLMANTIYPFLVLTQSIPKVALAPILVVVMGANELPRVVITFLVAFFPLVLATAAGLQSVPAELIELGRACRASRWKELIRIRLPYAVPFVFSGLKAAVTLSVVGAVVAEFVNADRGLGYLIVTSTAFFEVALAWAALIVLSVLGIVLFQIVAVVEHVLFPWSAGKT</sequence>
<dbReference type="EMBL" id="FNQM01000025">
    <property type="protein sequence ID" value="SEA98602.1"/>
    <property type="molecule type" value="Genomic_DNA"/>
</dbReference>
<dbReference type="InterPro" id="IPR035906">
    <property type="entry name" value="MetI-like_sf"/>
</dbReference>
<dbReference type="GO" id="GO:0055085">
    <property type="term" value="P:transmembrane transport"/>
    <property type="evidence" value="ECO:0007669"/>
    <property type="project" value="InterPro"/>
</dbReference>
<keyword evidence="2 7" id="KW-0813">Transport</keyword>
<keyword evidence="5 7" id="KW-1133">Transmembrane helix</keyword>
<reference evidence="9 10" key="1">
    <citation type="submission" date="2016-10" db="EMBL/GenBank/DDBJ databases">
        <authorList>
            <person name="de Groot N.N."/>
        </authorList>
    </citation>
    <scope>NUCLEOTIDE SEQUENCE [LARGE SCALE GENOMIC DNA]</scope>
    <source>
        <strain evidence="9 10">DSM 15345</strain>
    </source>
</reference>
<dbReference type="CDD" id="cd06261">
    <property type="entry name" value="TM_PBP2"/>
    <property type="match status" value="1"/>
</dbReference>
<protein>
    <submittedName>
        <fullName evidence="9">NitT/TauT family transport system permease protein</fullName>
    </submittedName>
</protein>
<feature type="transmembrane region" description="Helical" evidence="7">
    <location>
        <begin position="38"/>
        <end position="58"/>
    </location>
</feature>
<feature type="transmembrane region" description="Helical" evidence="7">
    <location>
        <begin position="98"/>
        <end position="125"/>
    </location>
</feature>
<keyword evidence="10" id="KW-1185">Reference proteome</keyword>
<feature type="transmembrane region" description="Helical" evidence="7">
    <location>
        <begin position="70"/>
        <end position="92"/>
    </location>
</feature>
<evidence type="ECO:0000256" key="6">
    <source>
        <dbReference type="ARBA" id="ARBA00023136"/>
    </source>
</evidence>
<comment type="subcellular location">
    <subcellularLocation>
        <location evidence="1 7">Cell membrane</location>
        <topology evidence="1 7">Multi-pass membrane protein</topology>
    </subcellularLocation>
</comment>
<evidence type="ECO:0000256" key="1">
    <source>
        <dbReference type="ARBA" id="ARBA00004651"/>
    </source>
</evidence>
<evidence type="ECO:0000313" key="10">
    <source>
        <dbReference type="Proteomes" id="UP000198703"/>
    </source>
</evidence>
<proteinExistence type="inferred from homology"/>
<dbReference type="Pfam" id="PF00528">
    <property type="entry name" value="BPD_transp_1"/>
    <property type="match status" value="1"/>
</dbReference>
<keyword evidence="3" id="KW-1003">Cell membrane</keyword>
<evidence type="ECO:0000256" key="2">
    <source>
        <dbReference type="ARBA" id="ARBA00022448"/>
    </source>
</evidence>
<dbReference type="STRING" id="89524.SAMN05444370_12526"/>
<dbReference type="Gene3D" id="1.10.3720.10">
    <property type="entry name" value="MetI-like"/>
    <property type="match status" value="1"/>
</dbReference>
<evidence type="ECO:0000259" key="8">
    <source>
        <dbReference type="PROSITE" id="PS50928"/>
    </source>
</evidence>
<evidence type="ECO:0000256" key="5">
    <source>
        <dbReference type="ARBA" id="ARBA00022989"/>
    </source>
</evidence>
<accession>A0A1H4FQ25</accession>
<feature type="transmembrane region" description="Helical" evidence="7">
    <location>
        <begin position="192"/>
        <end position="220"/>
    </location>
</feature>
<feature type="transmembrane region" description="Helical" evidence="7">
    <location>
        <begin position="146"/>
        <end position="172"/>
    </location>
</feature>
<evidence type="ECO:0000256" key="7">
    <source>
        <dbReference type="RuleBase" id="RU363032"/>
    </source>
</evidence>
<evidence type="ECO:0000313" key="9">
    <source>
        <dbReference type="EMBL" id="SEA98602.1"/>
    </source>
</evidence>
<organism evidence="9 10">
    <name type="scientific">Rubrimonas cliftonensis</name>
    <dbReference type="NCBI Taxonomy" id="89524"/>
    <lineage>
        <taxon>Bacteria</taxon>
        <taxon>Pseudomonadati</taxon>
        <taxon>Pseudomonadota</taxon>
        <taxon>Alphaproteobacteria</taxon>
        <taxon>Rhodobacterales</taxon>
        <taxon>Paracoccaceae</taxon>
        <taxon>Rubrimonas</taxon>
    </lineage>
</organism>
<keyword evidence="4 7" id="KW-0812">Transmembrane</keyword>